<evidence type="ECO:0000259" key="1">
    <source>
        <dbReference type="PROSITE" id="PS50943"/>
    </source>
</evidence>
<gene>
    <name evidence="2" type="ORF">GCM10009754_84550</name>
</gene>
<dbReference type="RefSeq" id="WP_344431668.1">
    <property type="nucleotide sequence ID" value="NZ_BAAANN010000066.1"/>
</dbReference>
<protein>
    <recommendedName>
        <fullName evidence="1">HTH cro/C1-type domain-containing protein</fullName>
    </recommendedName>
</protein>
<organism evidence="2 3">
    <name type="scientific">Amycolatopsis minnesotensis</name>
    <dbReference type="NCBI Taxonomy" id="337894"/>
    <lineage>
        <taxon>Bacteria</taxon>
        <taxon>Bacillati</taxon>
        <taxon>Actinomycetota</taxon>
        <taxon>Actinomycetes</taxon>
        <taxon>Pseudonocardiales</taxon>
        <taxon>Pseudonocardiaceae</taxon>
        <taxon>Amycolatopsis</taxon>
    </lineage>
</organism>
<dbReference type="SMART" id="SM00530">
    <property type="entry name" value="HTH_XRE"/>
    <property type="match status" value="1"/>
</dbReference>
<dbReference type="CDD" id="cd00093">
    <property type="entry name" value="HTH_XRE"/>
    <property type="match status" value="1"/>
</dbReference>
<proteinExistence type="predicted"/>
<dbReference type="Proteomes" id="UP001501116">
    <property type="component" value="Unassembled WGS sequence"/>
</dbReference>
<dbReference type="InterPro" id="IPR001387">
    <property type="entry name" value="Cro/C1-type_HTH"/>
</dbReference>
<evidence type="ECO:0000313" key="2">
    <source>
        <dbReference type="EMBL" id="GAA1992617.1"/>
    </source>
</evidence>
<dbReference type="InterPro" id="IPR010982">
    <property type="entry name" value="Lambda_DNA-bd_dom_sf"/>
</dbReference>
<accession>A0ABP5E9S9</accession>
<feature type="domain" description="HTH cro/C1-type" evidence="1">
    <location>
        <begin position="70"/>
        <end position="125"/>
    </location>
</feature>
<reference evidence="3" key="1">
    <citation type="journal article" date="2019" name="Int. J. Syst. Evol. Microbiol.">
        <title>The Global Catalogue of Microorganisms (GCM) 10K type strain sequencing project: providing services to taxonomists for standard genome sequencing and annotation.</title>
        <authorList>
            <consortium name="The Broad Institute Genomics Platform"/>
            <consortium name="The Broad Institute Genome Sequencing Center for Infectious Disease"/>
            <person name="Wu L."/>
            <person name="Ma J."/>
        </authorList>
    </citation>
    <scope>NUCLEOTIDE SEQUENCE [LARGE SCALE GENOMIC DNA]</scope>
    <source>
        <strain evidence="3">JCM 14545</strain>
    </source>
</reference>
<dbReference type="EMBL" id="BAAANN010000066">
    <property type="protein sequence ID" value="GAA1992617.1"/>
    <property type="molecule type" value="Genomic_DNA"/>
</dbReference>
<name>A0ABP5E9S9_9PSEU</name>
<dbReference type="SUPFAM" id="SSF47413">
    <property type="entry name" value="lambda repressor-like DNA-binding domains"/>
    <property type="match status" value="1"/>
</dbReference>
<dbReference type="PROSITE" id="PS50943">
    <property type="entry name" value="HTH_CROC1"/>
    <property type="match status" value="1"/>
</dbReference>
<dbReference type="Pfam" id="PF13560">
    <property type="entry name" value="HTH_31"/>
    <property type="match status" value="1"/>
</dbReference>
<sequence length="152" mass="15993">MAGPLKVGQLQLVLLAAEDVVARNPRWAALCLNVSKPRPPPAPVNQAATIALLTSAEASGTLSVPLGARIKQARLHAGITRAALAHTSGYSEVLIRQIEVGRRAVTTVPLVVGLTAGLQVPLDQFTALAIEDFHTRGHRYLNNATHSETAGT</sequence>
<keyword evidence="3" id="KW-1185">Reference proteome</keyword>
<evidence type="ECO:0000313" key="3">
    <source>
        <dbReference type="Proteomes" id="UP001501116"/>
    </source>
</evidence>
<dbReference type="Gene3D" id="1.10.260.40">
    <property type="entry name" value="lambda repressor-like DNA-binding domains"/>
    <property type="match status" value="1"/>
</dbReference>
<comment type="caution">
    <text evidence="2">The sequence shown here is derived from an EMBL/GenBank/DDBJ whole genome shotgun (WGS) entry which is preliminary data.</text>
</comment>